<evidence type="ECO:0000313" key="5">
    <source>
        <dbReference type="Proteomes" id="UP000294887"/>
    </source>
</evidence>
<accession>A0A4R1F2S3</accession>
<evidence type="ECO:0000256" key="2">
    <source>
        <dbReference type="PIRSR" id="PIRSR001220-2"/>
    </source>
</evidence>
<dbReference type="PRINTS" id="PR00139">
    <property type="entry name" value="ASNGLNASE"/>
</dbReference>
<dbReference type="Gene3D" id="3.40.50.1170">
    <property type="entry name" value="L-asparaginase, N-terminal domain"/>
    <property type="match status" value="1"/>
</dbReference>
<dbReference type="PANTHER" id="PTHR11707">
    <property type="entry name" value="L-ASPARAGINASE"/>
    <property type="match status" value="1"/>
</dbReference>
<feature type="domain" description="L-asparaginase N-terminal" evidence="3">
    <location>
        <begin position="3"/>
        <end position="152"/>
    </location>
</feature>
<sequence length="162" mass="17804">MSIKLLLTGGTIDKTYNESNGELHFVETHIPEILELGRNRSDIDIQQLLLKDSLDMTASDRQSIADACTNAKQDQILITHGTDTIVDSGKSIAALGLENKTIVLIGAMIPYVFKHSDAVFNLGFALGALQALQPGVYITMNGKIFNWDNVIKNREIGEFQTL</sequence>
<dbReference type="InterPro" id="IPR036152">
    <property type="entry name" value="Asp/glu_Ase-like_sf"/>
</dbReference>
<feature type="binding site" evidence="2">
    <location>
        <position position="53"/>
    </location>
    <ligand>
        <name>substrate</name>
    </ligand>
</feature>
<evidence type="ECO:0000259" key="3">
    <source>
        <dbReference type="Pfam" id="PF00710"/>
    </source>
</evidence>
<comment type="caution">
    <text evidence="4">The sequence shown here is derived from an EMBL/GenBank/DDBJ whole genome shotgun (WGS) entry which is preliminary data.</text>
</comment>
<evidence type="ECO:0000256" key="1">
    <source>
        <dbReference type="PIRSR" id="PIRSR001220-1"/>
    </source>
</evidence>
<name>A0A4R1F2S3_9GAMM</name>
<dbReference type="PANTHER" id="PTHR11707:SF28">
    <property type="entry name" value="60 KDA LYSOPHOSPHOLIPASE"/>
    <property type="match status" value="1"/>
</dbReference>
<dbReference type="InterPro" id="IPR027474">
    <property type="entry name" value="L-asparaginase_N"/>
</dbReference>
<dbReference type="Proteomes" id="UP000294887">
    <property type="component" value="Unassembled WGS sequence"/>
</dbReference>
<dbReference type="Pfam" id="PF00710">
    <property type="entry name" value="Asparaginase"/>
    <property type="match status" value="1"/>
</dbReference>
<dbReference type="InterPro" id="IPR006034">
    <property type="entry name" value="Asparaginase/glutaminase-like"/>
</dbReference>
<dbReference type="RefSeq" id="WP_131906010.1">
    <property type="nucleotide sequence ID" value="NZ_BAAAFU010000004.1"/>
</dbReference>
<dbReference type="InterPro" id="IPR037152">
    <property type="entry name" value="L-asparaginase_N_sf"/>
</dbReference>
<organism evidence="4 5">
    <name type="scientific">Cocleimonas flava</name>
    <dbReference type="NCBI Taxonomy" id="634765"/>
    <lineage>
        <taxon>Bacteria</taxon>
        <taxon>Pseudomonadati</taxon>
        <taxon>Pseudomonadota</taxon>
        <taxon>Gammaproteobacteria</taxon>
        <taxon>Thiotrichales</taxon>
        <taxon>Thiotrichaceae</taxon>
        <taxon>Cocleimonas</taxon>
    </lineage>
</organism>
<dbReference type="GO" id="GO:0004067">
    <property type="term" value="F:asparaginase activity"/>
    <property type="evidence" value="ECO:0007669"/>
    <property type="project" value="UniProtKB-UniRule"/>
</dbReference>
<dbReference type="PROSITE" id="PS51732">
    <property type="entry name" value="ASN_GLN_ASE_3"/>
    <property type="match status" value="1"/>
</dbReference>
<dbReference type="EMBL" id="SMFQ01000003">
    <property type="protein sequence ID" value="TCJ87760.1"/>
    <property type="molecule type" value="Genomic_DNA"/>
</dbReference>
<dbReference type="PIRSF" id="PIRSF500176">
    <property type="entry name" value="L_ASNase"/>
    <property type="match status" value="1"/>
</dbReference>
<feature type="binding site" evidence="2">
    <location>
        <begin position="82"/>
        <end position="83"/>
    </location>
    <ligand>
        <name>substrate</name>
    </ligand>
</feature>
<dbReference type="OrthoDB" id="9788068at2"/>
<evidence type="ECO:0000313" key="4">
    <source>
        <dbReference type="EMBL" id="TCJ87760.1"/>
    </source>
</evidence>
<feature type="active site" description="O-isoaspartyl threonine intermediate" evidence="1">
    <location>
        <position position="11"/>
    </location>
</feature>
<dbReference type="PIRSF" id="PIRSF001220">
    <property type="entry name" value="L-ASNase_gatD"/>
    <property type="match status" value="1"/>
</dbReference>
<proteinExistence type="predicted"/>
<gene>
    <name evidence="4" type="ORF">EV695_2275</name>
</gene>
<dbReference type="AlphaFoldDB" id="A0A4R1F2S3"/>
<protein>
    <submittedName>
        <fullName evidence="4">L-asparaginase</fullName>
    </submittedName>
</protein>
<reference evidence="4 5" key="1">
    <citation type="submission" date="2019-03" db="EMBL/GenBank/DDBJ databases">
        <title>Genomic Encyclopedia of Type Strains, Phase IV (KMG-IV): sequencing the most valuable type-strain genomes for metagenomic binning, comparative biology and taxonomic classification.</title>
        <authorList>
            <person name="Goeker M."/>
        </authorList>
    </citation>
    <scope>NUCLEOTIDE SEQUENCE [LARGE SCALE GENOMIC DNA]</scope>
    <source>
        <strain evidence="4 5">DSM 24830</strain>
    </source>
</reference>
<keyword evidence="5" id="KW-1185">Reference proteome</keyword>
<dbReference type="SUPFAM" id="SSF53774">
    <property type="entry name" value="Glutaminase/Asparaginase"/>
    <property type="match status" value="1"/>
</dbReference>